<keyword evidence="1" id="KW-0472">Membrane</keyword>
<comment type="caution">
    <text evidence="2">The sequence shown here is derived from an EMBL/GenBank/DDBJ whole genome shotgun (WGS) entry which is preliminary data.</text>
</comment>
<name>A0ABW2A0A1_9GAMM</name>
<organism evidence="2 3">
    <name type="scientific">Marinobacterium aestuariivivens</name>
    <dbReference type="NCBI Taxonomy" id="1698799"/>
    <lineage>
        <taxon>Bacteria</taxon>
        <taxon>Pseudomonadati</taxon>
        <taxon>Pseudomonadota</taxon>
        <taxon>Gammaproteobacteria</taxon>
        <taxon>Oceanospirillales</taxon>
        <taxon>Oceanospirillaceae</taxon>
        <taxon>Marinobacterium</taxon>
    </lineage>
</organism>
<dbReference type="Pfam" id="PF14348">
    <property type="entry name" value="DtrJ-like"/>
    <property type="match status" value="1"/>
</dbReference>
<evidence type="ECO:0000313" key="2">
    <source>
        <dbReference type="EMBL" id="MFC6670791.1"/>
    </source>
</evidence>
<dbReference type="RefSeq" id="WP_379909294.1">
    <property type="nucleotide sequence ID" value="NZ_JBHSWE010000001.1"/>
</dbReference>
<keyword evidence="3" id="KW-1185">Reference proteome</keyword>
<proteinExistence type="predicted"/>
<evidence type="ECO:0000313" key="3">
    <source>
        <dbReference type="Proteomes" id="UP001596422"/>
    </source>
</evidence>
<reference evidence="3" key="1">
    <citation type="journal article" date="2019" name="Int. J. Syst. Evol. Microbiol.">
        <title>The Global Catalogue of Microorganisms (GCM) 10K type strain sequencing project: providing services to taxonomists for standard genome sequencing and annotation.</title>
        <authorList>
            <consortium name="The Broad Institute Genomics Platform"/>
            <consortium name="The Broad Institute Genome Sequencing Center for Infectious Disease"/>
            <person name="Wu L."/>
            <person name="Ma J."/>
        </authorList>
    </citation>
    <scope>NUCLEOTIDE SEQUENCE [LARGE SCALE GENOMIC DNA]</scope>
    <source>
        <strain evidence="3">NBRC 111756</strain>
    </source>
</reference>
<keyword evidence="1" id="KW-0812">Transmembrane</keyword>
<feature type="transmembrane region" description="Helical" evidence="1">
    <location>
        <begin position="41"/>
        <end position="61"/>
    </location>
</feature>
<dbReference type="Proteomes" id="UP001596422">
    <property type="component" value="Unassembled WGS sequence"/>
</dbReference>
<sequence length="71" mass="7937">MPSFTLYFDCLPLREIYGLAAKDAPCWHAARACATYLALPFSLHPSFVVLQFATLFALSVADMDGTFKKYL</sequence>
<evidence type="ECO:0000256" key="1">
    <source>
        <dbReference type="SAM" id="Phobius"/>
    </source>
</evidence>
<accession>A0ABW2A0A1</accession>
<dbReference type="InterPro" id="IPR022266">
    <property type="entry name" value="DtrJ-like"/>
</dbReference>
<protein>
    <submittedName>
        <fullName evidence="2">DUF4400 domain-containing protein</fullName>
    </submittedName>
</protein>
<keyword evidence="1" id="KW-1133">Transmembrane helix</keyword>
<gene>
    <name evidence="2" type="ORF">ACFQDL_12455</name>
</gene>
<dbReference type="EMBL" id="JBHSWE010000001">
    <property type="protein sequence ID" value="MFC6670791.1"/>
    <property type="molecule type" value="Genomic_DNA"/>
</dbReference>